<dbReference type="GO" id="GO:0005524">
    <property type="term" value="F:ATP binding"/>
    <property type="evidence" value="ECO:0007669"/>
    <property type="project" value="UniProtKB-KW"/>
</dbReference>
<feature type="binding site" evidence="14">
    <location>
        <begin position="183"/>
        <end position="184"/>
    </location>
    <ligand>
        <name>ATP</name>
        <dbReference type="ChEBI" id="CHEBI:30616"/>
    </ligand>
</feature>
<evidence type="ECO:0000256" key="5">
    <source>
        <dbReference type="ARBA" id="ARBA00022695"/>
    </source>
</evidence>
<comment type="function">
    <text evidence="14">Plays a central role in 2-thiolation of mcm(5)S(2)U at tRNA wobble positions of cytosolic tRNA(Lys), tRNA(Glu) and tRNA(Gln). Also essential during biosynthesis of the molybdenum cofactor. Acts by mediating the C-terminal thiocarboxylation of sulfur carriers urm1 and MOCS2A. Its N-terminus first activates urm1 and MOCS2A as acyl-adenylates (-COAMP), then the persulfide sulfur on the catalytic cysteine is transferred to urm1 and MOCS2A to form thiocarboxylation (-COSH) of their C-terminus. The reaction probably involves hydrogen sulfide that is generated from the persulfide intermediate and that acts as nucleophile towards urm1 and MOCS2A. Subsequently, a transient disulfide bond is formed. Does not use thiosulfate as sulfur donor; nfs1 probably acting as a sulfur donor for thiocarboxylation reactions.</text>
</comment>
<protein>
    <recommendedName>
        <fullName evidence="14">Adenylyltransferase and sulfurtransferase uba4</fullName>
    </recommendedName>
    <alternativeName>
        <fullName evidence="14">Common component for nitrate reductase and xanthine dehydrogenase protein F</fullName>
    </alternativeName>
    <alternativeName>
        <fullName evidence="14">Ubiquitin-like protein activator 4</fullName>
    </alternativeName>
    <domain>
        <recommendedName>
            <fullName evidence="14">Molybdopterin-synthase adenylyltransferase</fullName>
            <ecNumber evidence="14">2.7.7.80</ecNumber>
        </recommendedName>
        <alternativeName>
            <fullName evidence="14">Adenylyltransferase uba4</fullName>
        </alternativeName>
        <alternativeName>
            <fullName evidence="14">Sulfur carrier protein MOCS2A adenylyltransferase</fullName>
        </alternativeName>
    </domain>
    <domain>
        <recommendedName>
            <fullName evidence="14">Molybdopterin-synthase sulfurtransferase</fullName>
            <ecNumber evidence="14">2.8.1.11</ecNumber>
        </recommendedName>
        <alternativeName>
            <fullName evidence="14">Sulfurtransferase uba4</fullName>
        </alternativeName>
        <alternativeName>
            <fullName evidence="14">Sulfur carrier protein MOCS2A sulfurtransferase</fullName>
        </alternativeName>
    </domain>
</protein>
<comment type="pathway">
    <text evidence="14">tRNA modification; 5-methoxycarbonylmethyl-2-thiouridine-tRNA biosynthesis.</text>
</comment>
<sequence length="428" mass="46604">MEGHNTTAELLRRQITATEEELKRLKAQLAFLESEKAKSSRAGPEQDGPVTQRRWPLSEEEYKRYGRQMIVPNVGIQGQLRLKAASILIVGAGGLGCPASVYLAGAGVGIIGIVDGDVVETSNLHRQILHNTSKVGMKKVDSAISNLKALNPNIKYNAHTEHLTPQNVAEIVSQYDLVLDCTDHPTSRYLISDTCVLLQKPLVSASALRTDGQLIVLNTPPLPPGNENGGPCYRCVFPKPPPAESVVSCGDGGILGPVVGVMGVLQALEAVNACSATAELTLEKLAAMDYAFFCGVAAPVKVLASEERIEAREYEELRKQRGKEHLLLDVREKVQFDICSIEGSINVPFSTLQGNRGDVEIEHPSWLPETLPSEAPIYVVCRLGNDSQVITRKLKESGIDKKGTRYIGDIKGGFKAWKEQVDSSWPEY</sequence>
<dbReference type="GO" id="GO:0005829">
    <property type="term" value="C:cytosol"/>
    <property type="evidence" value="ECO:0007669"/>
    <property type="project" value="UniProtKB-SubCell"/>
</dbReference>
<keyword evidence="3 14" id="KW-0808">Transferase</keyword>
<dbReference type="InterPro" id="IPR001763">
    <property type="entry name" value="Rhodanese-like_dom"/>
</dbReference>
<dbReference type="GO" id="GO:0006777">
    <property type="term" value="P:Mo-molybdopterin cofactor biosynthetic process"/>
    <property type="evidence" value="ECO:0007669"/>
    <property type="project" value="UniProtKB-UniRule"/>
</dbReference>
<comment type="similarity">
    <text evidence="14">In the N-terminal section; belongs to the HesA/MoeB/ThiF family. UBA4 subfamily.</text>
</comment>
<comment type="function">
    <text evidence="13">Plays a central role in 2-thiolation of mcm(5)S(2)U at tRNA wobble positions of cytosolic tRNA(Lys), tRNA(Glu) and tRNA(Gln). Also essential during biosynthesis of the molybdenum cofactor. Acts by mediating the C-terminal thiocarboxylation of sulfur carriers urm1 and mocs2a. Its N-terminus first activates urm1 and mocs2a as acyl-adenylates (-COAMP), then the persulfide sulfur on the catalytic cysteine is transferred to urm1 and mocs2a to form thiocarboxylation (-COSH) of their C-terminus. The reaction probably involves hydrogen sulfide that is generated from the persulfide intermediate and that acts as a nucleophile towards urm1 and mocs2a. Subsequently, a transient disulfide bond is formed. Does not use thiosulfate as sulfur donor; nfs1 probably acting as a sulfur donor for thiocarboxylation reactions.</text>
</comment>
<proteinExistence type="inferred from homology"/>
<evidence type="ECO:0000256" key="14">
    <source>
        <dbReference type="HAMAP-Rule" id="MF_03049"/>
    </source>
</evidence>
<keyword evidence="18" id="KW-1185">Reference proteome</keyword>
<dbReference type="GO" id="GO:0042292">
    <property type="term" value="F:URM1 activating enzyme activity"/>
    <property type="evidence" value="ECO:0007669"/>
    <property type="project" value="TreeGrafter"/>
</dbReference>
<gene>
    <name evidence="14" type="primary">uba4</name>
    <name evidence="14" type="synonym">cnxF</name>
    <name evidence="17" type="ORF">G7Y89_g14798</name>
</gene>
<keyword evidence="10 14" id="KW-0067">ATP-binding</keyword>
<dbReference type="SUPFAM" id="SSF69572">
    <property type="entry name" value="Activating enzymes of the ubiquitin-like proteins"/>
    <property type="match status" value="1"/>
</dbReference>
<dbReference type="Proteomes" id="UP000566819">
    <property type="component" value="Unassembled WGS sequence"/>
</dbReference>
<dbReference type="GO" id="GO:0061605">
    <property type="term" value="F:molybdopterin-synthase adenylyltransferase activity"/>
    <property type="evidence" value="ECO:0007669"/>
    <property type="project" value="UniProtKB-EC"/>
</dbReference>
<dbReference type="OrthoDB" id="10261062at2759"/>
<accession>A0A8H4QXM0</accession>
<evidence type="ECO:0000256" key="4">
    <source>
        <dbReference type="ARBA" id="ARBA00022694"/>
    </source>
</evidence>
<dbReference type="InterPro" id="IPR035985">
    <property type="entry name" value="Ubiquitin-activating_enz"/>
</dbReference>
<comment type="catalytic activity">
    <reaction evidence="14">
        <text>[molybdopterin-synthase sulfur-carrier protein]-C-terminal Gly-Gly-AMP + S-sulfanyl-L-cysteinyl-[cysteine desulfurase] + AH2 = [molybdopterin-synthase sulfur-carrier protein]-C-terminal-Gly-aminoethanethioate + L-cysteinyl-[cysteine desulfurase] + A + AMP + 2 H(+)</text>
        <dbReference type="Rhea" id="RHEA:48612"/>
        <dbReference type="Rhea" id="RHEA-COMP:12157"/>
        <dbReference type="Rhea" id="RHEA-COMP:12158"/>
        <dbReference type="Rhea" id="RHEA-COMP:12159"/>
        <dbReference type="Rhea" id="RHEA-COMP:19907"/>
        <dbReference type="ChEBI" id="CHEBI:13193"/>
        <dbReference type="ChEBI" id="CHEBI:15378"/>
        <dbReference type="ChEBI" id="CHEBI:17499"/>
        <dbReference type="ChEBI" id="CHEBI:29950"/>
        <dbReference type="ChEBI" id="CHEBI:61963"/>
        <dbReference type="ChEBI" id="CHEBI:90618"/>
        <dbReference type="ChEBI" id="CHEBI:232372"/>
        <dbReference type="ChEBI" id="CHEBI:456215"/>
        <dbReference type="EC" id="2.8.1.11"/>
    </reaction>
</comment>
<dbReference type="GO" id="GO:0004792">
    <property type="term" value="F:thiosulfate-cyanide sulfurtransferase activity"/>
    <property type="evidence" value="ECO:0007669"/>
    <property type="project" value="TreeGrafter"/>
</dbReference>
<dbReference type="GO" id="GO:0061604">
    <property type="term" value="F:molybdopterin-synthase sulfurtransferase activity"/>
    <property type="evidence" value="ECO:0007669"/>
    <property type="project" value="UniProtKB-EC"/>
</dbReference>
<comment type="catalytic activity">
    <reaction evidence="14">
        <text>[molybdopterin-synthase sulfur-carrier protein]-C-terminal Gly-Gly + ATP + H(+) = [molybdopterin-synthase sulfur-carrier protein]-C-terminal Gly-Gly-AMP + diphosphate</text>
        <dbReference type="Rhea" id="RHEA:43616"/>
        <dbReference type="Rhea" id="RHEA-COMP:12159"/>
        <dbReference type="Rhea" id="RHEA-COMP:12202"/>
        <dbReference type="ChEBI" id="CHEBI:15378"/>
        <dbReference type="ChEBI" id="CHEBI:30616"/>
        <dbReference type="ChEBI" id="CHEBI:33019"/>
        <dbReference type="ChEBI" id="CHEBI:90618"/>
        <dbReference type="ChEBI" id="CHEBI:90778"/>
        <dbReference type="EC" id="2.7.7.80"/>
    </reaction>
</comment>
<evidence type="ECO:0000256" key="9">
    <source>
        <dbReference type="ARBA" id="ARBA00022833"/>
    </source>
</evidence>
<evidence type="ECO:0000256" key="2">
    <source>
        <dbReference type="ARBA" id="ARBA00022490"/>
    </source>
</evidence>
<keyword evidence="12 14" id="KW-0511">Multifunctional enzyme</keyword>
<dbReference type="FunFam" id="3.40.250.10:FF:000014">
    <property type="entry name" value="Adenylyltransferase and sulfurtransferase MOCS3"/>
    <property type="match status" value="1"/>
</dbReference>
<feature type="domain" description="Rhodanese" evidence="16">
    <location>
        <begin position="321"/>
        <end position="426"/>
    </location>
</feature>
<evidence type="ECO:0000313" key="18">
    <source>
        <dbReference type="Proteomes" id="UP000566819"/>
    </source>
</evidence>
<evidence type="ECO:0000256" key="3">
    <source>
        <dbReference type="ARBA" id="ARBA00022679"/>
    </source>
</evidence>
<dbReference type="GO" id="GO:0002143">
    <property type="term" value="P:tRNA wobble position uridine thiolation"/>
    <property type="evidence" value="ECO:0007669"/>
    <property type="project" value="InterPro"/>
</dbReference>
<dbReference type="FunFam" id="3.40.50.720:FF:000033">
    <property type="entry name" value="Adenylyltransferase and sulfurtransferase MOCS3"/>
    <property type="match status" value="1"/>
</dbReference>
<dbReference type="PANTHER" id="PTHR10953:SF102">
    <property type="entry name" value="ADENYLYLTRANSFERASE AND SULFURTRANSFERASE MOCS3"/>
    <property type="match status" value="1"/>
</dbReference>
<keyword evidence="7 14" id="KW-0547">Nucleotide-binding</keyword>
<evidence type="ECO:0000256" key="12">
    <source>
        <dbReference type="ARBA" id="ARBA00023268"/>
    </source>
</evidence>
<keyword evidence="2 14" id="KW-0963">Cytoplasm</keyword>
<keyword evidence="6 14" id="KW-0479">Metal-binding</keyword>
<feature type="binding site" evidence="14">
    <location>
        <position position="94"/>
    </location>
    <ligand>
        <name>ATP</name>
        <dbReference type="ChEBI" id="CHEBI:30616"/>
    </ligand>
</feature>
<dbReference type="InterPro" id="IPR045886">
    <property type="entry name" value="ThiF/MoeB/HesA"/>
</dbReference>
<evidence type="ECO:0000256" key="8">
    <source>
        <dbReference type="ARBA" id="ARBA00022786"/>
    </source>
</evidence>
<keyword evidence="8" id="KW-0833">Ubl conjugation pathway</keyword>
<evidence type="ECO:0000259" key="16">
    <source>
        <dbReference type="PROSITE" id="PS50206"/>
    </source>
</evidence>
<evidence type="ECO:0000256" key="11">
    <source>
        <dbReference type="ARBA" id="ARBA00023150"/>
    </source>
</evidence>
<comment type="pathway">
    <text evidence="14">Cofactor biosynthesis; molybdopterin biosynthesis.</text>
</comment>
<dbReference type="InterPro" id="IPR000594">
    <property type="entry name" value="ThiF_NAD_FAD-bd"/>
</dbReference>
<keyword evidence="4 14" id="KW-0819">tRNA processing</keyword>
<comment type="caution">
    <text evidence="17">The sequence shown here is derived from an EMBL/GenBank/DDBJ whole genome shotgun (WGS) entry which is preliminary data.</text>
</comment>
<name>A0A8H4QXM0_9HELO</name>
<evidence type="ECO:0000256" key="7">
    <source>
        <dbReference type="ARBA" id="ARBA00022741"/>
    </source>
</evidence>
<keyword evidence="11 14" id="KW-0501">Molybdenum cofactor biosynthesis</keyword>
<dbReference type="CDD" id="cd00757">
    <property type="entry name" value="ThiF_MoeB_HesA_family"/>
    <property type="match status" value="1"/>
</dbReference>
<dbReference type="EC" id="2.7.7.80" evidence="14"/>
<comment type="subcellular location">
    <subcellularLocation>
        <location evidence="1">Cytoplasm</location>
        <location evidence="1">Cytosol</location>
    </subcellularLocation>
</comment>
<dbReference type="EC" id="2.8.1.11" evidence="14"/>
<dbReference type="Gene3D" id="3.40.50.720">
    <property type="entry name" value="NAD(P)-binding Rossmann-like Domain"/>
    <property type="match status" value="1"/>
</dbReference>
<feature type="binding site" evidence="14">
    <location>
        <position position="139"/>
    </location>
    <ligand>
        <name>ATP</name>
        <dbReference type="ChEBI" id="CHEBI:30616"/>
    </ligand>
</feature>
<evidence type="ECO:0000256" key="10">
    <source>
        <dbReference type="ARBA" id="ARBA00022840"/>
    </source>
</evidence>
<feature type="region of interest" description="Disordered" evidence="15">
    <location>
        <begin position="34"/>
        <end position="54"/>
    </location>
</feature>
<evidence type="ECO:0000256" key="13">
    <source>
        <dbReference type="ARBA" id="ARBA00043893"/>
    </source>
</evidence>
<dbReference type="GO" id="GO:0032447">
    <property type="term" value="P:protein urmylation"/>
    <property type="evidence" value="ECO:0007669"/>
    <property type="project" value="TreeGrafter"/>
</dbReference>
<dbReference type="EMBL" id="JAAMPI010002057">
    <property type="protein sequence ID" value="KAF4619051.1"/>
    <property type="molecule type" value="Genomic_DNA"/>
</dbReference>
<dbReference type="AlphaFoldDB" id="A0A8H4QXM0"/>
<feature type="binding site" evidence="14">
    <location>
        <begin position="122"/>
        <end position="126"/>
    </location>
    <ligand>
        <name>ATP</name>
        <dbReference type="ChEBI" id="CHEBI:30616"/>
    </ligand>
</feature>
<evidence type="ECO:0000256" key="15">
    <source>
        <dbReference type="SAM" id="MobiDB-lite"/>
    </source>
</evidence>
<dbReference type="Pfam" id="PF00899">
    <property type="entry name" value="ThiF"/>
    <property type="match status" value="1"/>
</dbReference>
<dbReference type="UniPathway" id="UPA00988"/>
<evidence type="ECO:0000313" key="17">
    <source>
        <dbReference type="EMBL" id="KAF4619051.1"/>
    </source>
</evidence>
<dbReference type="PANTHER" id="PTHR10953">
    <property type="entry name" value="UBIQUITIN-ACTIVATING ENZYME E1"/>
    <property type="match status" value="1"/>
</dbReference>
<feature type="active site" description="Glycyl thioester intermediate; for adenylyltransferase activity" evidence="14">
    <location>
        <position position="249"/>
    </location>
</feature>
<feature type="binding site" evidence="14">
    <location>
        <position position="115"/>
    </location>
    <ligand>
        <name>ATP</name>
        <dbReference type="ChEBI" id="CHEBI:30616"/>
    </ligand>
</feature>
<evidence type="ECO:0000256" key="6">
    <source>
        <dbReference type="ARBA" id="ARBA00022723"/>
    </source>
</evidence>
<dbReference type="HAMAP" id="MF_03049">
    <property type="entry name" value="MOCS3_Uba4"/>
    <property type="match status" value="1"/>
</dbReference>
<dbReference type="UniPathway" id="UPA00344"/>
<comment type="caution">
    <text evidence="14">Lacks conserved residue(s) required for the propagation of feature annotation.</text>
</comment>
<organism evidence="17 18">
    <name type="scientific">Cudoniella acicularis</name>
    <dbReference type="NCBI Taxonomy" id="354080"/>
    <lineage>
        <taxon>Eukaryota</taxon>
        <taxon>Fungi</taxon>
        <taxon>Dikarya</taxon>
        <taxon>Ascomycota</taxon>
        <taxon>Pezizomycotina</taxon>
        <taxon>Leotiomycetes</taxon>
        <taxon>Helotiales</taxon>
        <taxon>Tricladiaceae</taxon>
        <taxon>Cudoniella</taxon>
    </lineage>
</organism>
<dbReference type="InterPro" id="IPR036873">
    <property type="entry name" value="Rhodanese-like_dom_sf"/>
</dbReference>
<feature type="binding site" evidence="14">
    <location>
        <position position="274"/>
    </location>
    <ligand>
        <name>Zn(2+)</name>
        <dbReference type="ChEBI" id="CHEBI:29105"/>
    </ligand>
</feature>
<feature type="binding site" evidence="14">
    <location>
        <position position="235"/>
    </location>
    <ligand>
        <name>Zn(2+)</name>
        <dbReference type="ChEBI" id="CHEBI:29105"/>
    </ligand>
</feature>
<comment type="cofactor">
    <cofactor evidence="14">
        <name>Zn(2+)</name>
        <dbReference type="ChEBI" id="CHEBI:29105"/>
    </cofactor>
    <text evidence="14">Binds 1 zinc ion per subunit.</text>
</comment>
<feature type="active site" description="Cysteine persulfide intermediate; for sulfurtransferase activity" evidence="14">
    <location>
        <position position="381"/>
    </location>
</feature>
<reference evidence="17 18" key="1">
    <citation type="submission" date="2020-03" db="EMBL/GenBank/DDBJ databases">
        <title>Draft Genome Sequence of Cudoniella acicularis.</title>
        <authorList>
            <person name="Buettner E."/>
            <person name="Kellner H."/>
        </authorList>
    </citation>
    <scope>NUCLEOTIDE SEQUENCE [LARGE SCALE GENOMIC DNA]</scope>
    <source>
        <strain evidence="17 18">DSM 108380</strain>
    </source>
</reference>
<dbReference type="SMART" id="SM00450">
    <property type="entry name" value="RHOD"/>
    <property type="match status" value="1"/>
</dbReference>
<feature type="binding site" evidence="14">
    <location>
        <position position="232"/>
    </location>
    <ligand>
        <name>Zn(2+)</name>
        <dbReference type="ChEBI" id="CHEBI:29105"/>
    </ligand>
</feature>
<dbReference type="PROSITE" id="PS50206">
    <property type="entry name" value="RHODANESE_3"/>
    <property type="match status" value="1"/>
</dbReference>
<keyword evidence="5" id="KW-0548">Nucleotidyltransferase</keyword>
<evidence type="ECO:0000256" key="1">
    <source>
        <dbReference type="ARBA" id="ARBA00004514"/>
    </source>
</evidence>
<dbReference type="Pfam" id="PF00581">
    <property type="entry name" value="Rhodanese"/>
    <property type="match status" value="1"/>
</dbReference>
<dbReference type="Gene3D" id="3.40.250.10">
    <property type="entry name" value="Rhodanese-like domain"/>
    <property type="match status" value="1"/>
</dbReference>
<dbReference type="GO" id="GO:0046872">
    <property type="term" value="F:metal ion binding"/>
    <property type="evidence" value="ECO:0007669"/>
    <property type="project" value="UniProtKB-KW"/>
</dbReference>
<dbReference type="InterPro" id="IPR028885">
    <property type="entry name" value="MOCS3/Uba4"/>
</dbReference>
<keyword evidence="9 14" id="KW-0862">Zinc</keyword>